<keyword evidence="1 4" id="KW-0732">Signal</keyword>
<feature type="domain" description="Ig-like" evidence="5">
    <location>
        <begin position="24"/>
        <end position="115"/>
    </location>
</feature>
<dbReference type="RefSeq" id="XP_027199394.1">
    <property type="nucleotide sequence ID" value="XM_027343593.1"/>
</dbReference>
<dbReference type="CDD" id="cd00096">
    <property type="entry name" value="Ig"/>
    <property type="match status" value="1"/>
</dbReference>
<dbReference type="GO" id="GO:0008046">
    <property type="term" value="F:axon guidance receptor activity"/>
    <property type="evidence" value="ECO:0007669"/>
    <property type="project" value="TreeGrafter"/>
</dbReference>
<dbReference type="Proteomes" id="UP000515146">
    <property type="component" value="Unplaced"/>
</dbReference>
<keyword evidence="2" id="KW-1015">Disulfide bond</keyword>
<sequence length="203" mass="23552">MFRIISLIFLFSFVSIAHFSHVPPKLSEQSSRRSQESGTKLKLLCSIEKGQRPFTFEWNKNDQHILSNFGDKYRIDSEDDTSVLTVWKLDEKDSANYTCLVRNDYGFDSQTTTLIVKGLIQIPILFCNNMWRLFEWRFNDQLLSSSSLSNQKYRIEMISDESSLFAIDDIHPNHSGTYSCIARNDFGHDKQSTRLIVTVAFDL</sequence>
<dbReference type="Pfam" id="PF07679">
    <property type="entry name" value="I-set"/>
    <property type="match status" value="2"/>
</dbReference>
<organism evidence="6 7">
    <name type="scientific">Dermatophagoides pteronyssinus</name>
    <name type="common">European house dust mite</name>
    <dbReference type="NCBI Taxonomy" id="6956"/>
    <lineage>
        <taxon>Eukaryota</taxon>
        <taxon>Metazoa</taxon>
        <taxon>Ecdysozoa</taxon>
        <taxon>Arthropoda</taxon>
        <taxon>Chelicerata</taxon>
        <taxon>Arachnida</taxon>
        <taxon>Acari</taxon>
        <taxon>Acariformes</taxon>
        <taxon>Sarcoptiformes</taxon>
        <taxon>Astigmata</taxon>
        <taxon>Psoroptidia</taxon>
        <taxon>Analgoidea</taxon>
        <taxon>Pyroglyphidae</taxon>
        <taxon>Dermatophagoidinae</taxon>
        <taxon>Dermatophagoides</taxon>
    </lineage>
</organism>
<dbReference type="InParanoid" id="A0A6P6Y4P4"/>
<accession>A0A6P6Y4P4</accession>
<dbReference type="GO" id="GO:0030424">
    <property type="term" value="C:axon"/>
    <property type="evidence" value="ECO:0007669"/>
    <property type="project" value="TreeGrafter"/>
</dbReference>
<dbReference type="PANTHER" id="PTHR45080">
    <property type="entry name" value="CONTACTIN 5"/>
    <property type="match status" value="1"/>
</dbReference>
<feature type="chain" id="PRO_5027664477" evidence="4">
    <location>
        <begin position="20"/>
        <end position="203"/>
    </location>
</feature>
<dbReference type="OrthoDB" id="6412111at2759"/>
<evidence type="ECO:0000256" key="1">
    <source>
        <dbReference type="ARBA" id="ARBA00022729"/>
    </source>
</evidence>
<evidence type="ECO:0000256" key="4">
    <source>
        <dbReference type="SAM" id="SignalP"/>
    </source>
</evidence>
<dbReference type="GO" id="GO:0005886">
    <property type="term" value="C:plasma membrane"/>
    <property type="evidence" value="ECO:0007669"/>
    <property type="project" value="TreeGrafter"/>
</dbReference>
<dbReference type="PANTHER" id="PTHR45080:SF8">
    <property type="entry name" value="IG-LIKE DOMAIN-CONTAINING PROTEIN"/>
    <property type="match status" value="1"/>
</dbReference>
<reference evidence="7" key="1">
    <citation type="submission" date="2025-08" db="UniProtKB">
        <authorList>
            <consortium name="RefSeq"/>
        </authorList>
    </citation>
    <scope>IDENTIFICATION</scope>
    <source>
        <strain evidence="7">Airmid</strain>
    </source>
</reference>
<dbReference type="InterPro" id="IPR050958">
    <property type="entry name" value="Cell_Adh-Cytoskel_Orgn"/>
</dbReference>
<proteinExistence type="predicted"/>
<dbReference type="InterPro" id="IPR007110">
    <property type="entry name" value="Ig-like_dom"/>
</dbReference>
<dbReference type="PROSITE" id="PS50835">
    <property type="entry name" value="IG_LIKE"/>
    <property type="match status" value="2"/>
</dbReference>
<gene>
    <name evidence="7" type="primary">LOC113793544</name>
</gene>
<dbReference type="Gene3D" id="2.60.40.10">
    <property type="entry name" value="Immunoglobulins"/>
    <property type="match status" value="2"/>
</dbReference>
<keyword evidence="3" id="KW-0393">Immunoglobulin domain</keyword>
<name>A0A6P6Y4P4_DERPT</name>
<dbReference type="InterPro" id="IPR013783">
    <property type="entry name" value="Ig-like_fold"/>
</dbReference>
<evidence type="ECO:0000313" key="7">
    <source>
        <dbReference type="RefSeq" id="XP_027199394.1"/>
    </source>
</evidence>
<evidence type="ECO:0000256" key="3">
    <source>
        <dbReference type="ARBA" id="ARBA00023319"/>
    </source>
</evidence>
<evidence type="ECO:0000259" key="5">
    <source>
        <dbReference type="PROSITE" id="PS50835"/>
    </source>
</evidence>
<dbReference type="SUPFAM" id="SSF48726">
    <property type="entry name" value="Immunoglobulin"/>
    <property type="match status" value="2"/>
</dbReference>
<dbReference type="OMA" id="TEKSSHF"/>
<dbReference type="AlphaFoldDB" id="A0A6P6Y4P4"/>
<dbReference type="SMART" id="SM00409">
    <property type="entry name" value="IG"/>
    <property type="match status" value="1"/>
</dbReference>
<dbReference type="GO" id="GO:0043025">
    <property type="term" value="C:neuronal cell body"/>
    <property type="evidence" value="ECO:0007669"/>
    <property type="project" value="TreeGrafter"/>
</dbReference>
<dbReference type="GO" id="GO:0007156">
    <property type="term" value="P:homophilic cell adhesion via plasma membrane adhesion molecules"/>
    <property type="evidence" value="ECO:0007669"/>
    <property type="project" value="TreeGrafter"/>
</dbReference>
<keyword evidence="6" id="KW-1185">Reference proteome</keyword>
<dbReference type="InterPro" id="IPR003599">
    <property type="entry name" value="Ig_sub"/>
</dbReference>
<protein>
    <submittedName>
        <fullName evidence="7">Obscurin-like</fullName>
    </submittedName>
</protein>
<dbReference type="GO" id="GO:0050808">
    <property type="term" value="P:synapse organization"/>
    <property type="evidence" value="ECO:0007669"/>
    <property type="project" value="TreeGrafter"/>
</dbReference>
<feature type="domain" description="Ig-like" evidence="5">
    <location>
        <begin position="134"/>
        <end position="198"/>
    </location>
</feature>
<evidence type="ECO:0000256" key="2">
    <source>
        <dbReference type="ARBA" id="ARBA00023157"/>
    </source>
</evidence>
<dbReference type="InterPro" id="IPR036179">
    <property type="entry name" value="Ig-like_dom_sf"/>
</dbReference>
<dbReference type="KEGG" id="dpte:113793544"/>
<dbReference type="InterPro" id="IPR013098">
    <property type="entry name" value="Ig_I-set"/>
</dbReference>
<evidence type="ECO:0000313" key="6">
    <source>
        <dbReference type="Proteomes" id="UP000515146"/>
    </source>
</evidence>
<feature type="signal peptide" evidence="4">
    <location>
        <begin position="1"/>
        <end position="19"/>
    </location>
</feature>
<dbReference type="FunFam" id="2.60.40.10:FF:000333">
    <property type="entry name" value="Down syndrome cell adhesion molecule"/>
    <property type="match status" value="1"/>
</dbReference>